<sequence length="89" mass="9690">MELLHKLHHQQSISTIYCIPVSASISRIASALASIHNKNITSTSNQSSVANCQLIKQLARLSEETQPSASKMTRKQPPSKAINLQVLPA</sequence>
<organism evidence="1 2">
    <name type="scientific">Arctium lappa</name>
    <name type="common">Greater burdock</name>
    <name type="synonym">Lappa major</name>
    <dbReference type="NCBI Taxonomy" id="4217"/>
    <lineage>
        <taxon>Eukaryota</taxon>
        <taxon>Viridiplantae</taxon>
        <taxon>Streptophyta</taxon>
        <taxon>Embryophyta</taxon>
        <taxon>Tracheophyta</taxon>
        <taxon>Spermatophyta</taxon>
        <taxon>Magnoliopsida</taxon>
        <taxon>eudicotyledons</taxon>
        <taxon>Gunneridae</taxon>
        <taxon>Pentapetalae</taxon>
        <taxon>asterids</taxon>
        <taxon>campanulids</taxon>
        <taxon>Asterales</taxon>
        <taxon>Asteraceae</taxon>
        <taxon>Carduoideae</taxon>
        <taxon>Cardueae</taxon>
        <taxon>Arctiinae</taxon>
        <taxon>Arctium</taxon>
    </lineage>
</organism>
<protein>
    <submittedName>
        <fullName evidence="1">Uncharacterized protein</fullName>
    </submittedName>
</protein>
<dbReference type="Proteomes" id="UP001055879">
    <property type="component" value="Linkage Group LG14"/>
</dbReference>
<reference evidence="1 2" key="2">
    <citation type="journal article" date="2022" name="Mol. Ecol. Resour.">
        <title>The genomes of chicory, endive, great burdock and yacon provide insights into Asteraceae paleo-polyploidization history and plant inulin production.</title>
        <authorList>
            <person name="Fan W."/>
            <person name="Wang S."/>
            <person name="Wang H."/>
            <person name="Wang A."/>
            <person name="Jiang F."/>
            <person name="Liu H."/>
            <person name="Zhao H."/>
            <person name="Xu D."/>
            <person name="Zhang Y."/>
        </authorList>
    </citation>
    <scope>NUCLEOTIDE SEQUENCE [LARGE SCALE GENOMIC DNA]</scope>
    <source>
        <strain evidence="2">cv. Niubang</strain>
    </source>
</reference>
<accession>A0ACB8Y273</accession>
<gene>
    <name evidence="1" type="ORF">L6452_36907</name>
</gene>
<keyword evidence="2" id="KW-1185">Reference proteome</keyword>
<dbReference type="EMBL" id="CM042060">
    <property type="protein sequence ID" value="KAI3677641.1"/>
    <property type="molecule type" value="Genomic_DNA"/>
</dbReference>
<evidence type="ECO:0000313" key="2">
    <source>
        <dbReference type="Proteomes" id="UP001055879"/>
    </source>
</evidence>
<comment type="caution">
    <text evidence="1">The sequence shown here is derived from an EMBL/GenBank/DDBJ whole genome shotgun (WGS) entry which is preliminary data.</text>
</comment>
<proteinExistence type="predicted"/>
<name>A0ACB8Y273_ARCLA</name>
<evidence type="ECO:0000313" key="1">
    <source>
        <dbReference type="EMBL" id="KAI3677641.1"/>
    </source>
</evidence>
<reference evidence="2" key="1">
    <citation type="journal article" date="2022" name="Mol. Ecol. Resour.">
        <title>The genomes of chicory, endive, great burdock and yacon provide insights into Asteraceae palaeo-polyploidization history and plant inulin production.</title>
        <authorList>
            <person name="Fan W."/>
            <person name="Wang S."/>
            <person name="Wang H."/>
            <person name="Wang A."/>
            <person name="Jiang F."/>
            <person name="Liu H."/>
            <person name="Zhao H."/>
            <person name="Xu D."/>
            <person name="Zhang Y."/>
        </authorList>
    </citation>
    <scope>NUCLEOTIDE SEQUENCE [LARGE SCALE GENOMIC DNA]</scope>
    <source>
        <strain evidence="2">cv. Niubang</strain>
    </source>
</reference>